<accession>C5A668</accession>
<keyword evidence="6 7" id="KW-0472">Membrane</keyword>
<feature type="transmembrane region" description="Helical" evidence="7">
    <location>
        <begin position="84"/>
        <end position="101"/>
    </location>
</feature>
<keyword evidence="2 7" id="KW-0813">Transport</keyword>
<organism evidence="9 10">
    <name type="scientific">Thermococcus gammatolerans (strain DSM 15229 / JCM 11827 / EJ3)</name>
    <dbReference type="NCBI Taxonomy" id="593117"/>
    <lineage>
        <taxon>Archaea</taxon>
        <taxon>Methanobacteriati</taxon>
        <taxon>Methanobacteriota</taxon>
        <taxon>Thermococci</taxon>
        <taxon>Thermococcales</taxon>
        <taxon>Thermococcaceae</taxon>
        <taxon>Thermococcus</taxon>
    </lineage>
</organism>
<dbReference type="SUPFAM" id="SSF161098">
    <property type="entry name" value="MetI-like"/>
    <property type="match status" value="1"/>
</dbReference>
<evidence type="ECO:0000256" key="2">
    <source>
        <dbReference type="ARBA" id="ARBA00022448"/>
    </source>
</evidence>
<gene>
    <name evidence="9" type="ordered locus">TGAM_1228</name>
</gene>
<feature type="transmembrane region" description="Helical" evidence="7">
    <location>
        <begin position="59"/>
        <end position="78"/>
    </location>
</feature>
<dbReference type="PaxDb" id="593117-TGAM_1228"/>
<dbReference type="PANTHER" id="PTHR30151:SF0">
    <property type="entry name" value="ABC TRANSPORTER PERMEASE PROTEIN MJ0413-RELATED"/>
    <property type="match status" value="1"/>
</dbReference>
<dbReference type="GO" id="GO:0055085">
    <property type="term" value="P:transmembrane transport"/>
    <property type="evidence" value="ECO:0007669"/>
    <property type="project" value="InterPro"/>
</dbReference>
<dbReference type="GO" id="GO:0005886">
    <property type="term" value="C:plasma membrane"/>
    <property type="evidence" value="ECO:0007669"/>
    <property type="project" value="UniProtKB-SubCell"/>
</dbReference>
<proteinExistence type="inferred from homology"/>
<feature type="transmembrane region" description="Helical" evidence="7">
    <location>
        <begin position="203"/>
        <end position="224"/>
    </location>
</feature>
<dbReference type="Proteomes" id="UP000001488">
    <property type="component" value="Chromosome"/>
</dbReference>
<keyword evidence="4 7" id="KW-0812">Transmembrane</keyword>
<evidence type="ECO:0000256" key="4">
    <source>
        <dbReference type="ARBA" id="ARBA00022692"/>
    </source>
</evidence>
<sequence>MEAGLPRGLPQGEPREPRHLLQGLSMRGWLYLFLFAVASWLVLSHLYPALIPTPAETLAFYREVGLSLILSSLLLTLYHSFSGFLVASLLTGLAMLLALYSRAFRDFLNALNVFLQSVSVLVWTIVFIMLFGVTSSIATILVTAMASFPALLSAGVSSSEKVIEKYRPLVVLLKPSKLQLYRHFIVPGTLPEMVSAGRVALGIALRISVVAEAFGSAGGIGYQLVYSYDLGIKAGVFAWALLLILLMITLDQLLLRRLEEWVKGWYW</sequence>
<evidence type="ECO:0000259" key="8">
    <source>
        <dbReference type="PROSITE" id="PS50928"/>
    </source>
</evidence>
<dbReference type="Pfam" id="PF00528">
    <property type="entry name" value="BPD_transp_1"/>
    <property type="match status" value="1"/>
</dbReference>
<evidence type="ECO:0000256" key="1">
    <source>
        <dbReference type="ARBA" id="ARBA00004651"/>
    </source>
</evidence>
<evidence type="ECO:0000256" key="6">
    <source>
        <dbReference type="ARBA" id="ARBA00023136"/>
    </source>
</evidence>
<evidence type="ECO:0000256" key="7">
    <source>
        <dbReference type="RuleBase" id="RU363032"/>
    </source>
</evidence>
<dbReference type="KEGG" id="tga:TGAM_1228"/>
<dbReference type="InterPro" id="IPR000515">
    <property type="entry name" value="MetI-like"/>
</dbReference>
<dbReference type="eggNOG" id="arCOG00169">
    <property type="taxonomic scope" value="Archaea"/>
</dbReference>
<dbReference type="HOGENOM" id="CLU_951906_0_0_2"/>
<keyword evidence="3" id="KW-1003">Cell membrane</keyword>
<dbReference type="PATRIC" id="fig|593117.10.peg.1227"/>
<evidence type="ECO:0000256" key="3">
    <source>
        <dbReference type="ARBA" id="ARBA00022475"/>
    </source>
</evidence>
<dbReference type="InterPro" id="IPR035906">
    <property type="entry name" value="MetI-like_sf"/>
</dbReference>
<dbReference type="AlphaFoldDB" id="C5A668"/>
<feature type="transmembrane region" description="Helical" evidence="7">
    <location>
        <begin position="28"/>
        <end position="47"/>
    </location>
</feature>
<protein>
    <submittedName>
        <fullName evidence="9">ABC transporter, permease protein</fullName>
    </submittedName>
</protein>
<comment type="similarity">
    <text evidence="7">Belongs to the binding-protein-dependent transport system permease family.</text>
</comment>
<dbReference type="STRING" id="593117.TGAM_1228"/>
<dbReference type="Gene3D" id="1.10.3720.10">
    <property type="entry name" value="MetI-like"/>
    <property type="match status" value="1"/>
</dbReference>
<name>C5A668_THEGJ</name>
<comment type="subcellular location">
    <subcellularLocation>
        <location evidence="1 7">Cell membrane</location>
        <topology evidence="1 7">Multi-pass membrane protein</topology>
    </subcellularLocation>
</comment>
<evidence type="ECO:0000313" key="9">
    <source>
        <dbReference type="EMBL" id="ACS33730.1"/>
    </source>
</evidence>
<dbReference type="EMBL" id="CP001398">
    <property type="protein sequence ID" value="ACS33730.1"/>
    <property type="molecule type" value="Genomic_DNA"/>
</dbReference>
<feature type="domain" description="ABC transmembrane type-1" evidence="8">
    <location>
        <begin position="69"/>
        <end position="254"/>
    </location>
</feature>
<feature type="transmembrane region" description="Helical" evidence="7">
    <location>
        <begin position="113"/>
        <end position="131"/>
    </location>
</feature>
<reference evidence="9 10" key="1">
    <citation type="journal article" date="2007" name="Genome Biol.">
        <title>Genome analysis and genome-wide proteomics of Thermococcus gammatolerans, the most radioresistant organism known amongst the Archaea.</title>
        <authorList>
            <person name="Zivanovic Y."/>
            <person name="Armengaud J."/>
            <person name="Lagorce A."/>
            <person name="Leplat C."/>
            <person name="Guerin P."/>
            <person name="Dutertre M."/>
            <person name="Anthouard V."/>
            <person name="Forterre P."/>
            <person name="Wincker P."/>
            <person name="Confalonieri F."/>
        </authorList>
    </citation>
    <scope>NUCLEOTIDE SEQUENCE [LARGE SCALE GENOMIC DNA]</scope>
    <source>
        <strain evidence="10">DSM 15229 / JCM 11827 / EJ3</strain>
    </source>
</reference>
<dbReference type="PROSITE" id="PS50928">
    <property type="entry name" value="ABC_TM1"/>
    <property type="match status" value="1"/>
</dbReference>
<evidence type="ECO:0000256" key="5">
    <source>
        <dbReference type="ARBA" id="ARBA00022989"/>
    </source>
</evidence>
<dbReference type="PANTHER" id="PTHR30151">
    <property type="entry name" value="ALKANE SULFONATE ABC TRANSPORTER-RELATED, MEMBRANE SUBUNIT"/>
    <property type="match status" value="1"/>
</dbReference>
<keyword evidence="10" id="KW-1185">Reference proteome</keyword>
<feature type="transmembrane region" description="Helical" evidence="7">
    <location>
        <begin position="137"/>
        <end position="157"/>
    </location>
</feature>
<feature type="transmembrane region" description="Helical" evidence="7">
    <location>
        <begin position="236"/>
        <end position="255"/>
    </location>
</feature>
<keyword evidence="5 7" id="KW-1133">Transmembrane helix</keyword>
<evidence type="ECO:0000313" key="10">
    <source>
        <dbReference type="Proteomes" id="UP000001488"/>
    </source>
</evidence>